<dbReference type="InterPro" id="IPR011011">
    <property type="entry name" value="Znf_FYVE_PHD"/>
</dbReference>
<comment type="function">
    <text evidence="11">Component of an histone acetyltransferase complex.</text>
</comment>
<feature type="binding site" evidence="9">
    <location>
        <position position="181"/>
    </location>
    <ligand>
        <name>Zn(2+)</name>
        <dbReference type="ChEBI" id="CHEBI:29105"/>
        <label>1</label>
    </ligand>
</feature>
<dbReference type="GO" id="GO:0005634">
    <property type="term" value="C:nucleus"/>
    <property type="evidence" value="ECO:0007669"/>
    <property type="project" value="UniProtKB-SubCell"/>
</dbReference>
<keyword evidence="5 9" id="KW-0862">Zinc</keyword>
<feature type="site" description="Histone H3K4me3 binding" evidence="8">
    <location>
        <position position="171"/>
    </location>
</feature>
<dbReference type="Gene3D" id="6.10.140.1740">
    <property type="match status" value="1"/>
</dbReference>
<reference evidence="14" key="1">
    <citation type="submission" date="2018-10" db="EMBL/GenBank/DDBJ databases">
        <title>Transcriptome assembly of Aceria tosichella (Wheat curl mite) Type 2.</title>
        <authorList>
            <person name="Scully E.D."/>
            <person name="Geib S.M."/>
            <person name="Palmer N.A."/>
            <person name="Gupta A.K."/>
            <person name="Sarath G."/>
            <person name="Tatineni S."/>
        </authorList>
    </citation>
    <scope>NUCLEOTIDE SEQUENCE</scope>
    <source>
        <strain evidence="14">LincolnNE</strain>
    </source>
</reference>
<dbReference type="PROSITE" id="PS01359">
    <property type="entry name" value="ZF_PHD_1"/>
    <property type="match status" value="1"/>
</dbReference>
<feature type="binding site" evidence="9">
    <location>
        <position position="170"/>
    </location>
    <ligand>
        <name>Zn(2+)</name>
        <dbReference type="ChEBI" id="CHEBI:29105"/>
        <label>2</label>
    </ligand>
</feature>
<keyword evidence="6 11" id="KW-0156">Chromatin regulator</keyword>
<dbReference type="GO" id="GO:0006325">
    <property type="term" value="P:chromatin organization"/>
    <property type="evidence" value="ECO:0007669"/>
    <property type="project" value="UniProtKB-KW"/>
</dbReference>
<evidence type="ECO:0000313" key="14">
    <source>
        <dbReference type="EMBL" id="MDE49155.1"/>
    </source>
</evidence>
<comment type="subunit">
    <text evidence="11">Component of an histone acetyltransferase complex. Interacts with H3K4me3 and to a lesser extent with H3K4me2.</text>
</comment>
<evidence type="ECO:0000256" key="6">
    <source>
        <dbReference type="ARBA" id="ARBA00022853"/>
    </source>
</evidence>
<dbReference type="PROSITE" id="PS50016">
    <property type="entry name" value="ZF_PHD_2"/>
    <property type="match status" value="1"/>
</dbReference>
<evidence type="ECO:0000256" key="9">
    <source>
        <dbReference type="PIRSR" id="PIRSR628651-51"/>
    </source>
</evidence>
<evidence type="ECO:0000256" key="5">
    <source>
        <dbReference type="ARBA" id="ARBA00022833"/>
    </source>
</evidence>
<dbReference type="GO" id="GO:0006355">
    <property type="term" value="P:regulation of DNA-templated transcription"/>
    <property type="evidence" value="ECO:0007669"/>
    <property type="project" value="TreeGrafter"/>
</dbReference>
<dbReference type="Gene3D" id="3.30.40.10">
    <property type="entry name" value="Zinc/RING finger domain, C3HC4 (zinc finger)"/>
    <property type="match status" value="1"/>
</dbReference>
<evidence type="ECO:0000256" key="12">
    <source>
        <dbReference type="SAM" id="MobiDB-lite"/>
    </source>
</evidence>
<feature type="compositionally biased region" description="Polar residues" evidence="12">
    <location>
        <begin position="100"/>
        <end position="120"/>
    </location>
</feature>
<dbReference type="Pfam" id="PF12998">
    <property type="entry name" value="ING"/>
    <property type="match status" value="1"/>
</dbReference>
<dbReference type="InterPro" id="IPR028651">
    <property type="entry name" value="ING_fam"/>
</dbReference>
<feature type="binding site" evidence="9">
    <location>
        <position position="157"/>
    </location>
    <ligand>
        <name>Zn(2+)</name>
        <dbReference type="ChEBI" id="CHEBI:29105"/>
        <label>1</label>
    </ligand>
</feature>
<feature type="binding site" evidence="9">
    <location>
        <position position="197"/>
    </location>
    <ligand>
        <name>Zn(2+)</name>
        <dbReference type="ChEBI" id="CHEBI:29105"/>
        <label>2</label>
    </ligand>
</feature>
<evidence type="ECO:0000259" key="13">
    <source>
        <dbReference type="PROSITE" id="PS50016"/>
    </source>
</evidence>
<dbReference type="SMART" id="SM00249">
    <property type="entry name" value="PHD"/>
    <property type="match status" value="1"/>
</dbReference>
<sequence length="211" mass="24413">MSITSFDHFIETLEPVPPELQRNFTAIAELDQKTREFLKRVDECVKEYMITTKTTDRLSLYKESIDLLEKARLSTDDKVELATQTYDLIDKHIRRLESLSGAQNINQQGSDETETSSTKSGQRKGAHKGNESPESRTVTPKPFTVDMPPDPNEPRYCTCQQVSFGEMIACDNKDCPIEWFHFPCVDLKSKPKGKWYCPECYNANKKWKQRY</sequence>
<evidence type="ECO:0000256" key="7">
    <source>
        <dbReference type="ARBA" id="ARBA00023242"/>
    </source>
</evidence>
<dbReference type="FunFam" id="3.30.40.10:FF:000016">
    <property type="entry name" value="Inhibitor of growth protein"/>
    <property type="match status" value="1"/>
</dbReference>
<feature type="site" description="Histone H3K4me3 binding" evidence="8">
    <location>
        <position position="179"/>
    </location>
</feature>
<feature type="site" description="Histone H3K4me3 binding" evidence="8">
    <location>
        <position position="167"/>
    </location>
</feature>
<feature type="region of interest" description="Disordered" evidence="12">
    <location>
        <begin position="100"/>
        <end position="150"/>
    </location>
</feature>
<feature type="binding site" evidence="9">
    <location>
        <position position="175"/>
    </location>
    <ligand>
        <name>Zn(2+)</name>
        <dbReference type="ChEBI" id="CHEBI:29105"/>
        <label>2</label>
    </ligand>
</feature>
<dbReference type="InterPro" id="IPR013083">
    <property type="entry name" value="Znf_RING/FYVE/PHD"/>
</dbReference>
<evidence type="ECO:0000256" key="11">
    <source>
        <dbReference type="RuleBase" id="RU361213"/>
    </source>
</evidence>
<dbReference type="InterPro" id="IPR019786">
    <property type="entry name" value="Zinc_finger_PHD-type_CS"/>
</dbReference>
<feature type="domain" description="PHD-type" evidence="13">
    <location>
        <begin position="154"/>
        <end position="203"/>
    </location>
</feature>
<evidence type="ECO:0000256" key="8">
    <source>
        <dbReference type="PIRSR" id="PIRSR628651-50"/>
    </source>
</evidence>
<dbReference type="SUPFAM" id="SSF57903">
    <property type="entry name" value="FYVE/PHD zinc finger"/>
    <property type="match status" value="1"/>
</dbReference>
<feature type="binding site" evidence="9">
    <location>
        <position position="200"/>
    </location>
    <ligand>
        <name>Zn(2+)</name>
        <dbReference type="ChEBI" id="CHEBI:29105"/>
        <label>2</label>
    </ligand>
</feature>
<gene>
    <name evidence="14" type="primary">Ing5_0</name>
    <name evidence="14" type="ORF">g.14686</name>
</gene>
<name>A0A6G1SF99_9ACAR</name>
<comment type="similarity">
    <text evidence="2 11">Belongs to the ING family.</text>
</comment>
<organism evidence="14">
    <name type="scientific">Aceria tosichella</name>
    <name type="common">wheat curl mite</name>
    <dbReference type="NCBI Taxonomy" id="561515"/>
    <lineage>
        <taxon>Eukaryota</taxon>
        <taxon>Metazoa</taxon>
        <taxon>Ecdysozoa</taxon>
        <taxon>Arthropoda</taxon>
        <taxon>Chelicerata</taxon>
        <taxon>Arachnida</taxon>
        <taxon>Acari</taxon>
        <taxon>Acariformes</taxon>
        <taxon>Trombidiformes</taxon>
        <taxon>Prostigmata</taxon>
        <taxon>Eupodina</taxon>
        <taxon>Eriophyoidea</taxon>
        <taxon>Eriophyidae</taxon>
        <taxon>Eriophyinae</taxon>
        <taxon>Aceriini</taxon>
        <taxon>Aceria</taxon>
    </lineage>
</organism>
<comment type="domain">
    <text evidence="11">The PHD-type zinc finger mediates the binding to H3K4me3.</text>
</comment>
<dbReference type="PANTHER" id="PTHR10333">
    <property type="entry name" value="INHIBITOR OF GROWTH PROTEIN"/>
    <property type="match status" value="1"/>
</dbReference>
<dbReference type="SMART" id="SM01408">
    <property type="entry name" value="ING"/>
    <property type="match status" value="1"/>
</dbReference>
<dbReference type="CDD" id="cd15505">
    <property type="entry name" value="PHD_ING"/>
    <property type="match status" value="1"/>
</dbReference>
<feature type="site" description="Histone H3K4me3 binding" evidence="8">
    <location>
        <position position="156"/>
    </location>
</feature>
<feature type="binding site" evidence="9">
    <location>
        <position position="159"/>
    </location>
    <ligand>
        <name>Zn(2+)</name>
        <dbReference type="ChEBI" id="CHEBI:29105"/>
        <label>1</label>
    </ligand>
</feature>
<evidence type="ECO:0000256" key="1">
    <source>
        <dbReference type="ARBA" id="ARBA00004123"/>
    </source>
</evidence>
<dbReference type="GO" id="GO:0008270">
    <property type="term" value="F:zinc ion binding"/>
    <property type="evidence" value="ECO:0007669"/>
    <property type="project" value="UniProtKB-KW"/>
</dbReference>
<evidence type="ECO:0000256" key="2">
    <source>
        <dbReference type="ARBA" id="ARBA00010210"/>
    </source>
</evidence>
<evidence type="ECO:0000256" key="4">
    <source>
        <dbReference type="ARBA" id="ARBA00022771"/>
    </source>
</evidence>
<keyword evidence="4 10" id="KW-0863">Zinc-finger</keyword>
<dbReference type="InterPro" id="IPR019787">
    <property type="entry name" value="Znf_PHD-finger"/>
</dbReference>
<proteinExistence type="inferred from homology"/>
<feature type="binding site" evidence="9">
    <location>
        <position position="184"/>
    </location>
    <ligand>
        <name>Zn(2+)</name>
        <dbReference type="ChEBI" id="CHEBI:29105"/>
        <label>1</label>
    </ligand>
</feature>
<dbReference type="InterPro" id="IPR024610">
    <property type="entry name" value="ING_N_histone-binding"/>
</dbReference>
<dbReference type="EMBL" id="GGYP01004384">
    <property type="protein sequence ID" value="MDE49155.1"/>
    <property type="molecule type" value="Transcribed_RNA"/>
</dbReference>
<dbReference type="AlphaFoldDB" id="A0A6G1SF99"/>
<dbReference type="InterPro" id="IPR001965">
    <property type="entry name" value="Znf_PHD"/>
</dbReference>
<keyword evidence="3 9" id="KW-0479">Metal-binding</keyword>
<evidence type="ECO:0000256" key="10">
    <source>
        <dbReference type="PROSITE-ProRule" id="PRU00146"/>
    </source>
</evidence>
<keyword evidence="7 11" id="KW-0539">Nucleus</keyword>
<protein>
    <recommendedName>
        <fullName evidence="11">Inhibitor of growth protein</fullName>
    </recommendedName>
</protein>
<dbReference type="CDD" id="cd16859">
    <property type="entry name" value="ING_ING4_5"/>
    <property type="match status" value="1"/>
</dbReference>
<evidence type="ECO:0000256" key="3">
    <source>
        <dbReference type="ARBA" id="ARBA00022723"/>
    </source>
</evidence>
<comment type="subcellular location">
    <subcellularLocation>
        <location evidence="1 11">Nucleus</location>
    </subcellularLocation>
</comment>
<accession>A0A6G1SF99</accession>